<dbReference type="AlphaFoldDB" id="A0A162ML51"/>
<accession>A0A162ML51</accession>
<dbReference type="EMBL" id="LOHZ01000027">
    <property type="protein sequence ID" value="KYO66540.1"/>
    <property type="molecule type" value="Genomic_DNA"/>
</dbReference>
<dbReference type="OrthoDB" id="43591at2"/>
<dbReference type="Proteomes" id="UP000075737">
    <property type="component" value="Unassembled WGS sequence"/>
</dbReference>
<gene>
    <name evidence="1" type="ORF">ATZ99_11680</name>
</gene>
<dbReference type="RefSeq" id="WP_068748295.1">
    <property type="nucleotide sequence ID" value="NZ_LOHZ01000027.1"/>
</dbReference>
<dbReference type="PATRIC" id="fig|520767.4.peg.1271"/>
<name>A0A162ML51_9FIRM</name>
<evidence type="ECO:0000313" key="1">
    <source>
        <dbReference type="EMBL" id="KYO66540.1"/>
    </source>
</evidence>
<organism evidence="1 2">
    <name type="scientific">Thermovenabulum gondwanense</name>
    <dbReference type="NCBI Taxonomy" id="520767"/>
    <lineage>
        <taxon>Bacteria</taxon>
        <taxon>Bacillati</taxon>
        <taxon>Bacillota</taxon>
        <taxon>Clostridia</taxon>
        <taxon>Thermosediminibacterales</taxon>
        <taxon>Thermosediminibacteraceae</taxon>
        <taxon>Thermovenabulum</taxon>
    </lineage>
</organism>
<proteinExistence type="predicted"/>
<evidence type="ECO:0000313" key="2">
    <source>
        <dbReference type="Proteomes" id="UP000075737"/>
    </source>
</evidence>
<comment type="caution">
    <text evidence="1">The sequence shown here is derived from an EMBL/GenBank/DDBJ whole genome shotgun (WGS) entry which is preliminary data.</text>
</comment>
<protein>
    <submittedName>
        <fullName evidence="1">Uncharacterized protein</fullName>
    </submittedName>
</protein>
<sequence length="217" mass="24098">MTTEREEIKRYEDIIKKIKDVISVKINTSSDGSISEIHVLANSNRSPKQIVRDIESALIACFGSNIDHKKISIAQVGEEVISRSHLRLKVNGIDVRKSGVTYEVTVSLIGPENAIYEGKAMGGISLKNLMKLSAQATLDAVHKFLNKDYVFNLEEVMSYKISDKEAIAVLISSSINGQEEYFLGSILLKQDKPESTARATLDAINRRLIIINSENCE</sequence>
<reference evidence="1 2" key="1">
    <citation type="submission" date="2015-12" db="EMBL/GenBank/DDBJ databases">
        <title>Draft genome of Thermovenabulum gondwanense isolated from a red thermophilic microbial mat colonisisng an outflow channel of a bore well.</title>
        <authorList>
            <person name="Patel B.K."/>
        </authorList>
    </citation>
    <scope>NUCLEOTIDE SEQUENCE [LARGE SCALE GENOMIC DNA]</scope>
    <source>
        <strain evidence="1 2">R270</strain>
    </source>
</reference>
<keyword evidence="2" id="KW-1185">Reference proteome</keyword>
<dbReference type="STRING" id="520767.ATZ99_11680"/>